<evidence type="ECO:0000256" key="4">
    <source>
        <dbReference type="PROSITE-ProRule" id="PRU00335"/>
    </source>
</evidence>
<feature type="domain" description="HTH tetR-type" evidence="5">
    <location>
        <begin position="2"/>
        <end position="62"/>
    </location>
</feature>
<reference evidence="6 7" key="1">
    <citation type="submission" date="2018-09" db="EMBL/GenBank/DDBJ databases">
        <title>Genome sequencing of Nocardioides immobilis CCTCC AB 2017083 for comparison to Nocardioides silvaticus.</title>
        <authorList>
            <person name="Li C."/>
            <person name="Wang G."/>
        </authorList>
    </citation>
    <scope>NUCLEOTIDE SEQUENCE [LARGE SCALE GENOMIC DNA]</scope>
    <source>
        <strain evidence="6 7">CCTCC AB 2017083</strain>
    </source>
</reference>
<dbReference type="GO" id="GO:0003700">
    <property type="term" value="F:DNA-binding transcription factor activity"/>
    <property type="evidence" value="ECO:0007669"/>
    <property type="project" value="TreeGrafter"/>
</dbReference>
<dbReference type="PRINTS" id="PR00455">
    <property type="entry name" value="HTHTETR"/>
</dbReference>
<dbReference type="Proteomes" id="UP000283644">
    <property type="component" value="Unassembled WGS sequence"/>
</dbReference>
<dbReference type="InterPro" id="IPR001647">
    <property type="entry name" value="HTH_TetR"/>
</dbReference>
<dbReference type="InterPro" id="IPR009057">
    <property type="entry name" value="Homeodomain-like_sf"/>
</dbReference>
<sequence>MNGTEQRIRSAAIRLFAERGSADVTISDLATEAGVARGTLYRNVGSIESLYERVRLDLAAAIHVQNVQVMDAAGITDPPARLATGTRLLVRMAHDDPSFGRFMVRFGLADETLREILSGPPMQDLAKGIAAGRYAVPPGSELSIASMLMGTVIGAMWMVLEGHQGWREAGAGAAELVLRSLGVAGDEAKELVSVPLPEGTAG</sequence>
<dbReference type="PROSITE" id="PS50977">
    <property type="entry name" value="HTH_TETR_2"/>
    <property type="match status" value="1"/>
</dbReference>
<evidence type="ECO:0000313" key="7">
    <source>
        <dbReference type="Proteomes" id="UP000283644"/>
    </source>
</evidence>
<dbReference type="Pfam" id="PF21306">
    <property type="entry name" value="TetR_C_40"/>
    <property type="match status" value="1"/>
</dbReference>
<dbReference type="InterPro" id="IPR050109">
    <property type="entry name" value="HTH-type_TetR-like_transc_reg"/>
</dbReference>
<keyword evidence="1" id="KW-0805">Transcription regulation</keyword>
<name>A0A417XST4_9ACTN</name>
<comment type="caution">
    <text evidence="6">The sequence shown here is derived from an EMBL/GenBank/DDBJ whole genome shotgun (WGS) entry which is preliminary data.</text>
</comment>
<dbReference type="EMBL" id="QXGH01000048">
    <property type="protein sequence ID" value="RHW23376.1"/>
    <property type="molecule type" value="Genomic_DNA"/>
</dbReference>
<dbReference type="SUPFAM" id="SSF46689">
    <property type="entry name" value="Homeodomain-like"/>
    <property type="match status" value="1"/>
</dbReference>
<accession>A0A417XST4</accession>
<keyword evidence="7" id="KW-1185">Reference proteome</keyword>
<organism evidence="6 7">
    <name type="scientific">Nocardioides immobilis</name>
    <dbReference type="NCBI Taxonomy" id="2049295"/>
    <lineage>
        <taxon>Bacteria</taxon>
        <taxon>Bacillati</taxon>
        <taxon>Actinomycetota</taxon>
        <taxon>Actinomycetes</taxon>
        <taxon>Propionibacteriales</taxon>
        <taxon>Nocardioidaceae</taxon>
        <taxon>Nocardioides</taxon>
    </lineage>
</organism>
<feature type="DNA-binding region" description="H-T-H motif" evidence="4">
    <location>
        <begin position="25"/>
        <end position="44"/>
    </location>
</feature>
<keyword evidence="3" id="KW-0804">Transcription</keyword>
<gene>
    <name evidence="6" type="ORF">D0Z08_29915</name>
</gene>
<protein>
    <submittedName>
        <fullName evidence="6">TetR/AcrR family transcriptional regulator</fullName>
    </submittedName>
</protein>
<proteinExistence type="predicted"/>
<evidence type="ECO:0000259" key="5">
    <source>
        <dbReference type="PROSITE" id="PS50977"/>
    </source>
</evidence>
<dbReference type="Gene3D" id="1.10.357.10">
    <property type="entry name" value="Tetracycline Repressor, domain 2"/>
    <property type="match status" value="1"/>
</dbReference>
<dbReference type="Pfam" id="PF00440">
    <property type="entry name" value="TetR_N"/>
    <property type="match status" value="1"/>
</dbReference>
<evidence type="ECO:0000313" key="6">
    <source>
        <dbReference type="EMBL" id="RHW23376.1"/>
    </source>
</evidence>
<dbReference type="RefSeq" id="WP_118928943.1">
    <property type="nucleotide sequence ID" value="NZ_QXGH01000048.1"/>
</dbReference>
<evidence type="ECO:0000256" key="1">
    <source>
        <dbReference type="ARBA" id="ARBA00023015"/>
    </source>
</evidence>
<dbReference type="InterPro" id="IPR049513">
    <property type="entry name" value="TetR_C_40"/>
</dbReference>
<dbReference type="GO" id="GO:0000976">
    <property type="term" value="F:transcription cis-regulatory region binding"/>
    <property type="evidence" value="ECO:0007669"/>
    <property type="project" value="TreeGrafter"/>
</dbReference>
<evidence type="ECO:0000256" key="3">
    <source>
        <dbReference type="ARBA" id="ARBA00023163"/>
    </source>
</evidence>
<dbReference type="PANTHER" id="PTHR30055">
    <property type="entry name" value="HTH-TYPE TRANSCRIPTIONAL REGULATOR RUTR"/>
    <property type="match status" value="1"/>
</dbReference>
<dbReference type="OrthoDB" id="4823039at2"/>
<keyword evidence="2 4" id="KW-0238">DNA-binding</keyword>
<evidence type="ECO:0000256" key="2">
    <source>
        <dbReference type="ARBA" id="ARBA00023125"/>
    </source>
</evidence>
<dbReference type="AlphaFoldDB" id="A0A417XST4"/>
<dbReference type="PANTHER" id="PTHR30055:SF234">
    <property type="entry name" value="HTH-TYPE TRANSCRIPTIONAL REGULATOR BETI"/>
    <property type="match status" value="1"/>
</dbReference>